<dbReference type="SUPFAM" id="SSF52540">
    <property type="entry name" value="P-loop containing nucleoside triphosphate hydrolases"/>
    <property type="match status" value="1"/>
</dbReference>
<evidence type="ECO:0000313" key="10">
    <source>
        <dbReference type="EMBL" id="WDF82970.1"/>
    </source>
</evidence>
<evidence type="ECO:0000256" key="1">
    <source>
        <dbReference type="ARBA" id="ARBA00004651"/>
    </source>
</evidence>
<dbReference type="GO" id="GO:0005524">
    <property type="term" value="F:ATP binding"/>
    <property type="evidence" value="ECO:0007669"/>
    <property type="project" value="UniProtKB-KW"/>
</dbReference>
<dbReference type="InterPro" id="IPR036640">
    <property type="entry name" value="ABC1_TM_sf"/>
</dbReference>
<feature type="domain" description="ABC transporter" evidence="8">
    <location>
        <begin position="347"/>
        <end position="581"/>
    </location>
</feature>
<feature type="transmembrane region" description="Helical" evidence="7">
    <location>
        <begin position="20"/>
        <end position="39"/>
    </location>
</feature>
<name>A0ABY7WUZ0_9LACO</name>
<dbReference type="InterPro" id="IPR039421">
    <property type="entry name" value="Type_1_exporter"/>
</dbReference>
<keyword evidence="6 7" id="KW-0472">Membrane</keyword>
<accession>A0ABY7WUZ0</accession>
<evidence type="ECO:0000256" key="7">
    <source>
        <dbReference type="SAM" id="Phobius"/>
    </source>
</evidence>
<sequence length="586" mass="64544">MTKLKTALGFYWRYMKVYPWHFLVLLFTVILFTVTYNLAPTYLGKTVQDLTNFTQGQHGTMDTFQSDLLIMAVLFILSAIGDASTSFVMSWVGGRSTQEMRNDLFGKMQRMKVGYFDSHSDGDVLARFTSDLDNIFNAMNEAFVQLIYSAAQIIGVLIIMLRMNVPLALVTMSTTPVTILIAAYVIRRANRAIDEQQADIGKLNGYINEQITGQKLIIANNLQKDSLAGFGTRNADVQQTSTSGQIWSGTLQPVMNGMMLLTTAIVVFFGSWLVLQGNLQTGAALALVVVYVQFAQNYFQPLVAVTSVYNQLQLAMTGARRVEEVHHEDDEPRPANGLPVPKTFDAVRIEDVHFGYKPDVEILHGITITAPHGKMIAVVGPTGAGKTTLINLLNRFYDVDSGHILIGETDIRDIDLHALRQEVGIVLQDPQMFSGTIASNIAFGKPDASMDEIREAARTAQLDDYIMGLPQGYDTPVSDEQSILSAGQKQLLSIARTLLVNPPILILDEATSNVDTVTESLIQTAMDRLIVGRTSFVIAHRLKTVLNADNIVVIRDGAITESGTHQELLAADGFYAGLYKSQTIFD</sequence>
<feature type="transmembrane region" description="Helical" evidence="7">
    <location>
        <begin position="68"/>
        <end position="92"/>
    </location>
</feature>
<dbReference type="InterPro" id="IPR003439">
    <property type="entry name" value="ABC_transporter-like_ATP-bd"/>
</dbReference>
<dbReference type="Gene3D" id="1.20.1560.10">
    <property type="entry name" value="ABC transporter type 1, transmembrane domain"/>
    <property type="match status" value="1"/>
</dbReference>
<dbReference type="PANTHER" id="PTHR43394:SF1">
    <property type="entry name" value="ATP-BINDING CASSETTE SUB-FAMILY B MEMBER 10, MITOCHONDRIAL"/>
    <property type="match status" value="1"/>
</dbReference>
<keyword evidence="2 7" id="KW-0812">Transmembrane</keyword>
<evidence type="ECO:0000256" key="4">
    <source>
        <dbReference type="ARBA" id="ARBA00022840"/>
    </source>
</evidence>
<proteinExistence type="predicted"/>
<dbReference type="InterPro" id="IPR003593">
    <property type="entry name" value="AAA+_ATPase"/>
</dbReference>
<feature type="transmembrane region" description="Helical" evidence="7">
    <location>
        <begin position="167"/>
        <end position="186"/>
    </location>
</feature>
<dbReference type="Proteomes" id="UP001220377">
    <property type="component" value="Chromosome"/>
</dbReference>
<dbReference type="PROSITE" id="PS00211">
    <property type="entry name" value="ABC_TRANSPORTER_1"/>
    <property type="match status" value="1"/>
</dbReference>
<evidence type="ECO:0000313" key="11">
    <source>
        <dbReference type="Proteomes" id="UP001220377"/>
    </source>
</evidence>
<evidence type="ECO:0000256" key="5">
    <source>
        <dbReference type="ARBA" id="ARBA00022989"/>
    </source>
</evidence>
<comment type="subcellular location">
    <subcellularLocation>
        <location evidence="1">Cell membrane</location>
        <topology evidence="1">Multi-pass membrane protein</topology>
    </subcellularLocation>
</comment>
<organism evidence="10 11">
    <name type="scientific">Lacticaseibacillus pabuli</name>
    <dbReference type="NCBI Taxonomy" id="3025672"/>
    <lineage>
        <taxon>Bacteria</taxon>
        <taxon>Bacillati</taxon>
        <taxon>Bacillota</taxon>
        <taxon>Bacilli</taxon>
        <taxon>Lactobacillales</taxon>
        <taxon>Lactobacillaceae</taxon>
        <taxon>Lacticaseibacillus</taxon>
    </lineage>
</organism>
<dbReference type="RefSeq" id="WP_274260785.1">
    <property type="nucleotide sequence ID" value="NZ_CP117884.1"/>
</dbReference>
<evidence type="ECO:0000259" key="8">
    <source>
        <dbReference type="PROSITE" id="PS50893"/>
    </source>
</evidence>
<feature type="transmembrane region" description="Helical" evidence="7">
    <location>
        <begin position="254"/>
        <end position="275"/>
    </location>
</feature>
<dbReference type="PROSITE" id="PS50893">
    <property type="entry name" value="ABC_TRANSPORTER_2"/>
    <property type="match status" value="1"/>
</dbReference>
<protein>
    <submittedName>
        <fullName evidence="10">ABC transporter ATP-binding protein</fullName>
    </submittedName>
</protein>
<dbReference type="CDD" id="cd18547">
    <property type="entry name" value="ABC_6TM_Tm288_like"/>
    <property type="match status" value="1"/>
</dbReference>
<dbReference type="Pfam" id="PF00664">
    <property type="entry name" value="ABC_membrane"/>
    <property type="match status" value="1"/>
</dbReference>
<feature type="domain" description="ABC transmembrane type-1" evidence="9">
    <location>
        <begin position="23"/>
        <end position="314"/>
    </location>
</feature>
<dbReference type="InterPro" id="IPR017871">
    <property type="entry name" value="ABC_transporter-like_CS"/>
</dbReference>
<evidence type="ECO:0000256" key="2">
    <source>
        <dbReference type="ARBA" id="ARBA00022692"/>
    </source>
</evidence>
<dbReference type="InterPro" id="IPR027417">
    <property type="entry name" value="P-loop_NTPase"/>
</dbReference>
<evidence type="ECO:0000256" key="6">
    <source>
        <dbReference type="ARBA" id="ARBA00023136"/>
    </source>
</evidence>
<keyword evidence="5 7" id="KW-1133">Transmembrane helix</keyword>
<keyword evidence="3" id="KW-0547">Nucleotide-binding</keyword>
<dbReference type="Pfam" id="PF00005">
    <property type="entry name" value="ABC_tran"/>
    <property type="match status" value="1"/>
</dbReference>
<reference evidence="10 11" key="1">
    <citation type="submission" date="2023-02" db="EMBL/GenBank/DDBJ databases">
        <title>Genome sequence of Lacticaseibacillus sp. KACC 23028.</title>
        <authorList>
            <person name="Kim S."/>
            <person name="Heo J."/>
            <person name="Kwon S.-W."/>
        </authorList>
    </citation>
    <scope>NUCLEOTIDE SEQUENCE [LARGE SCALE GENOMIC DNA]</scope>
    <source>
        <strain evidence="10 11">KACC 23028</strain>
    </source>
</reference>
<keyword evidence="4 10" id="KW-0067">ATP-binding</keyword>
<keyword evidence="11" id="KW-1185">Reference proteome</keyword>
<dbReference type="InterPro" id="IPR011527">
    <property type="entry name" value="ABC1_TM_dom"/>
</dbReference>
<dbReference type="EMBL" id="CP117884">
    <property type="protein sequence ID" value="WDF82970.1"/>
    <property type="molecule type" value="Genomic_DNA"/>
</dbReference>
<evidence type="ECO:0000256" key="3">
    <source>
        <dbReference type="ARBA" id="ARBA00022741"/>
    </source>
</evidence>
<dbReference type="PANTHER" id="PTHR43394">
    <property type="entry name" value="ATP-DEPENDENT PERMEASE MDL1, MITOCHONDRIAL"/>
    <property type="match status" value="1"/>
</dbReference>
<feature type="transmembrane region" description="Helical" evidence="7">
    <location>
        <begin position="142"/>
        <end position="161"/>
    </location>
</feature>
<dbReference type="Gene3D" id="3.40.50.300">
    <property type="entry name" value="P-loop containing nucleotide triphosphate hydrolases"/>
    <property type="match status" value="1"/>
</dbReference>
<dbReference type="SUPFAM" id="SSF90123">
    <property type="entry name" value="ABC transporter transmembrane region"/>
    <property type="match status" value="1"/>
</dbReference>
<dbReference type="SMART" id="SM00382">
    <property type="entry name" value="AAA"/>
    <property type="match status" value="1"/>
</dbReference>
<evidence type="ECO:0000259" key="9">
    <source>
        <dbReference type="PROSITE" id="PS50929"/>
    </source>
</evidence>
<gene>
    <name evidence="10" type="ORF">PQ472_01635</name>
</gene>
<dbReference type="PROSITE" id="PS50929">
    <property type="entry name" value="ABC_TM1F"/>
    <property type="match status" value="1"/>
</dbReference>